<feature type="transmembrane region" description="Helical" evidence="1">
    <location>
        <begin position="75"/>
        <end position="95"/>
    </location>
</feature>
<evidence type="ECO:0000313" key="3">
    <source>
        <dbReference type="Proteomes" id="UP000297031"/>
    </source>
</evidence>
<dbReference type="PANTHER" id="PTHR35804">
    <property type="entry name" value="LYSINE EXPORTER LYSO"/>
    <property type="match status" value="1"/>
</dbReference>
<dbReference type="KEGG" id="mgod:E7746_14290"/>
<dbReference type="GO" id="GO:0015661">
    <property type="term" value="F:L-lysine efflux transmembrane transporter activity"/>
    <property type="evidence" value="ECO:0007669"/>
    <property type="project" value="InterPro"/>
</dbReference>
<dbReference type="RefSeq" id="WP_136411253.1">
    <property type="nucleotide sequence ID" value="NZ_CANQMU010000002.1"/>
</dbReference>
<dbReference type="OrthoDB" id="371078at2"/>
<feature type="transmembrane region" description="Helical" evidence="1">
    <location>
        <begin position="192"/>
        <end position="210"/>
    </location>
</feature>
<organism evidence="2 3">
    <name type="scientific">Muribaculum gordoncarteri</name>
    <dbReference type="NCBI Taxonomy" id="2530390"/>
    <lineage>
        <taxon>Bacteria</taxon>
        <taxon>Pseudomonadati</taxon>
        <taxon>Bacteroidota</taxon>
        <taxon>Bacteroidia</taxon>
        <taxon>Bacteroidales</taxon>
        <taxon>Muribaculaceae</taxon>
        <taxon>Muribaculum</taxon>
    </lineage>
</organism>
<feature type="transmembrane region" description="Helical" evidence="1">
    <location>
        <begin position="35"/>
        <end position="54"/>
    </location>
</feature>
<evidence type="ECO:0000313" key="2">
    <source>
        <dbReference type="EMBL" id="QCD36964.1"/>
    </source>
</evidence>
<keyword evidence="1" id="KW-0472">Membrane</keyword>
<name>A0A4P7VRJ2_9BACT</name>
<proteinExistence type="predicted"/>
<dbReference type="EMBL" id="CP039393">
    <property type="protein sequence ID" value="QCD36964.1"/>
    <property type="molecule type" value="Genomic_DNA"/>
</dbReference>
<accession>A0A4P7VRJ2</accession>
<keyword evidence="1" id="KW-1133">Transmembrane helix</keyword>
<dbReference type="GO" id="GO:0005886">
    <property type="term" value="C:plasma membrane"/>
    <property type="evidence" value="ECO:0007669"/>
    <property type="project" value="TreeGrafter"/>
</dbReference>
<evidence type="ECO:0000256" key="1">
    <source>
        <dbReference type="SAM" id="Phobius"/>
    </source>
</evidence>
<gene>
    <name evidence="2" type="ORF">E7746_14290</name>
</gene>
<sequence length="211" mass="22253">MSVKHIAEILFLPSLLVAGIIIGFSGIVPQWLTDGGLSSVLLGLLVFQVGLGLGSRRDFTEILRTVSFKTLLLPLFTITGTLIATAVAFFIIKGISLKDCLAVGSGFGYYSLSSMLIMQFKSASGAEAAGMLATTALLANIIRELAALVFCSFISRSGRGISAISLAGINSMDVCLPSILSDRSRNNLMPLAIIHGIILEISVPVLISIFC</sequence>
<protein>
    <submittedName>
        <fullName evidence="2">Lysine exporter LysO family protein</fullName>
    </submittedName>
</protein>
<keyword evidence="1" id="KW-0812">Transmembrane</keyword>
<reference evidence="2 3" key="1">
    <citation type="submission" date="2019-02" db="EMBL/GenBank/DDBJ databases">
        <title>Isolation and identification of novel species under the genus Muribaculum.</title>
        <authorList>
            <person name="Miyake S."/>
            <person name="Ding Y."/>
            <person name="Low A."/>
            <person name="Soh M."/>
            <person name="Seedorf H."/>
        </authorList>
    </citation>
    <scope>NUCLEOTIDE SEQUENCE [LARGE SCALE GENOMIC DNA]</scope>
    <source>
        <strain evidence="2 3">TLL-A4</strain>
    </source>
</reference>
<dbReference type="InterPro" id="IPR005642">
    <property type="entry name" value="LysO"/>
</dbReference>
<keyword evidence="3" id="KW-1185">Reference proteome</keyword>
<dbReference type="Pfam" id="PF03956">
    <property type="entry name" value="Lys_export"/>
    <property type="match status" value="1"/>
</dbReference>
<dbReference type="AlphaFoldDB" id="A0A4P7VRJ2"/>
<dbReference type="PANTHER" id="PTHR35804:SF1">
    <property type="entry name" value="LYSINE EXPORTER LYSO"/>
    <property type="match status" value="1"/>
</dbReference>
<dbReference type="Proteomes" id="UP000297031">
    <property type="component" value="Chromosome"/>
</dbReference>
<feature type="transmembrane region" description="Helical" evidence="1">
    <location>
        <begin position="9"/>
        <end position="29"/>
    </location>
</feature>